<protein>
    <submittedName>
        <fullName evidence="1">Uncharacterized protein</fullName>
    </submittedName>
</protein>
<proteinExistence type="predicted"/>
<sequence length="92" mass="10671">MLSAFIIDAVSEIDPKVGPSIRESCLMRIERGEVMLGPLKPEALKEYKLKIAKRKELLQRIWRLFDSLREEEVEKVIEELEKKATRTGMLAE</sequence>
<dbReference type="AlphaFoldDB" id="A0A7J2TC12"/>
<organism evidence="1">
    <name type="scientific">Ignisphaera aggregans</name>
    <dbReference type="NCBI Taxonomy" id="334771"/>
    <lineage>
        <taxon>Archaea</taxon>
        <taxon>Thermoproteota</taxon>
        <taxon>Thermoprotei</taxon>
        <taxon>Desulfurococcales</taxon>
        <taxon>Desulfurococcaceae</taxon>
        <taxon>Ignisphaera</taxon>
    </lineage>
</organism>
<comment type="caution">
    <text evidence="1">The sequence shown here is derived from an EMBL/GenBank/DDBJ whole genome shotgun (WGS) entry which is preliminary data.</text>
</comment>
<name>A0A7J2TC12_9CREN</name>
<dbReference type="EMBL" id="DSLL01000036">
    <property type="protein sequence ID" value="HEH31348.1"/>
    <property type="molecule type" value="Genomic_DNA"/>
</dbReference>
<gene>
    <name evidence="1" type="ORF">ENP99_04480</name>
</gene>
<reference evidence="1" key="1">
    <citation type="journal article" date="2020" name="mSystems">
        <title>Genome- and Community-Level Interaction Insights into Carbon Utilization and Element Cycling Functions of Hydrothermarchaeota in Hydrothermal Sediment.</title>
        <authorList>
            <person name="Zhou Z."/>
            <person name="Liu Y."/>
            <person name="Xu W."/>
            <person name="Pan J."/>
            <person name="Luo Z.H."/>
            <person name="Li M."/>
        </authorList>
    </citation>
    <scope>NUCLEOTIDE SEQUENCE [LARGE SCALE GENOMIC DNA]</scope>
    <source>
        <strain evidence="1">SpSt-27</strain>
    </source>
</reference>
<accession>A0A7J2TC12</accession>
<evidence type="ECO:0000313" key="1">
    <source>
        <dbReference type="EMBL" id="HEH31348.1"/>
    </source>
</evidence>